<dbReference type="Gene3D" id="3.40.50.1820">
    <property type="entry name" value="alpha/beta hydrolase"/>
    <property type="match status" value="1"/>
</dbReference>
<dbReference type="InterPro" id="IPR000073">
    <property type="entry name" value="AB_hydrolase_1"/>
</dbReference>
<keyword evidence="2" id="KW-0378">Hydrolase</keyword>
<proteinExistence type="predicted"/>
<dbReference type="RefSeq" id="WP_224055686.1">
    <property type="nucleotide sequence ID" value="NZ_AP025145.1"/>
</dbReference>
<sequence>MRKTLYLIPGTMCNEKLWSELSNYLVDDFDLVHLPIPNDKSFDEITEYYSETLKGDELNLIGFSLGGYSAGHFTHQYPDRVSNLIVISNGLTELPSAEVKQRNHVLQYVKAKGYSGISRTKVAALLDESKRTDSLIEQIQEMDRESGIDTFLSQYHHTTHRKDLYQELACAPCNTFIFCSEKDILVDLSWYNEATFLASNISVTRISGSGHMLPLENPEQLAKYIQHCLA</sequence>
<keyword evidence="3" id="KW-1185">Reference proteome</keyword>
<comment type="caution">
    <text evidence="2">The sequence shown here is derived from an EMBL/GenBank/DDBJ whole genome shotgun (WGS) entry which is preliminary data.</text>
</comment>
<dbReference type="InterPro" id="IPR029058">
    <property type="entry name" value="AB_hydrolase_fold"/>
</dbReference>
<name>A0AAV5P0I7_9VIBR</name>
<evidence type="ECO:0000259" key="1">
    <source>
        <dbReference type="Pfam" id="PF00561"/>
    </source>
</evidence>
<gene>
    <name evidence="2" type="primary">bioH_2</name>
    <name evidence="2" type="ORF">GCM10007932_54470</name>
</gene>
<feature type="domain" description="AB hydrolase-1" evidence="1">
    <location>
        <begin position="39"/>
        <end position="218"/>
    </location>
</feature>
<dbReference type="AlphaFoldDB" id="A0AAV5P0I7"/>
<evidence type="ECO:0000313" key="2">
    <source>
        <dbReference type="EMBL" id="GLQ76084.1"/>
    </source>
</evidence>
<reference evidence="3" key="1">
    <citation type="journal article" date="2019" name="Int. J. Syst. Evol. Microbiol.">
        <title>The Global Catalogue of Microorganisms (GCM) 10K type strain sequencing project: providing services to taxonomists for standard genome sequencing and annotation.</title>
        <authorList>
            <consortium name="The Broad Institute Genomics Platform"/>
            <consortium name="The Broad Institute Genome Sequencing Center for Infectious Disease"/>
            <person name="Wu L."/>
            <person name="Ma J."/>
        </authorList>
    </citation>
    <scope>NUCLEOTIDE SEQUENCE [LARGE SCALE GENOMIC DNA]</scope>
    <source>
        <strain evidence="3">NBRC 15640</strain>
    </source>
</reference>
<organism evidence="2 3">
    <name type="scientific">Vibrio penaeicida</name>
    <dbReference type="NCBI Taxonomy" id="104609"/>
    <lineage>
        <taxon>Bacteria</taxon>
        <taxon>Pseudomonadati</taxon>
        <taxon>Pseudomonadota</taxon>
        <taxon>Gammaproteobacteria</taxon>
        <taxon>Vibrionales</taxon>
        <taxon>Vibrionaceae</taxon>
        <taxon>Vibrio</taxon>
    </lineage>
</organism>
<dbReference type="Pfam" id="PF00561">
    <property type="entry name" value="Abhydrolase_1"/>
    <property type="match status" value="1"/>
</dbReference>
<dbReference type="GO" id="GO:0016787">
    <property type="term" value="F:hydrolase activity"/>
    <property type="evidence" value="ECO:0007669"/>
    <property type="project" value="UniProtKB-KW"/>
</dbReference>
<dbReference type="EMBL" id="BSNX01000075">
    <property type="protein sequence ID" value="GLQ76084.1"/>
    <property type="molecule type" value="Genomic_DNA"/>
</dbReference>
<evidence type="ECO:0000313" key="3">
    <source>
        <dbReference type="Proteomes" id="UP001156690"/>
    </source>
</evidence>
<accession>A0AAV5P0I7</accession>
<dbReference type="SUPFAM" id="SSF53474">
    <property type="entry name" value="alpha/beta-Hydrolases"/>
    <property type="match status" value="1"/>
</dbReference>
<protein>
    <submittedName>
        <fullName evidence="2">Alpha/beta hydrolase</fullName>
    </submittedName>
</protein>
<dbReference type="Proteomes" id="UP001156690">
    <property type="component" value="Unassembled WGS sequence"/>
</dbReference>